<dbReference type="AlphaFoldDB" id="A0A915DVV0"/>
<organism evidence="2 3">
    <name type="scientific">Ditylenchus dipsaci</name>
    <dbReference type="NCBI Taxonomy" id="166011"/>
    <lineage>
        <taxon>Eukaryota</taxon>
        <taxon>Metazoa</taxon>
        <taxon>Ecdysozoa</taxon>
        <taxon>Nematoda</taxon>
        <taxon>Chromadorea</taxon>
        <taxon>Rhabditida</taxon>
        <taxon>Tylenchina</taxon>
        <taxon>Tylenchomorpha</taxon>
        <taxon>Sphaerularioidea</taxon>
        <taxon>Anguinidae</taxon>
        <taxon>Anguininae</taxon>
        <taxon>Ditylenchus</taxon>
    </lineage>
</organism>
<protein>
    <submittedName>
        <fullName evidence="3">Uncharacterized protein</fullName>
    </submittedName>
</protein>
<sequence length="100" mass="11492">MTKSSSTKTSSRWACLQRAPYSRPRYFMQLLNNLAHLLTLLACLPTLLGHLLTLLACPPTLLEHIPTLLEYRLTLLLPLPDFMAIFLLSTQIYRQKNHTQ</sequence>
<name>A0A915DVV0_9BILA</name>
<evidence type="ECO:0000313" key="3">
    <source>
        <dbReference type="WBParaSite" id="jg23729"/>
    </source>
</evidence>
<evidence type="ECO:0000313" key="2">
    <source>
        <dbReference type="Proteomes" id="UP000887574"/>
    </source>
</evidence>
<reference evidence="3" key="1">
    <citation type="submission" date="2022-11" db="UniProtKB">
        <authorList>
            <consortium name="WormBaseParasite"/>
        </authorList>
    </citation>
    <scope>IDENTIFICATION</scope>
</reference>
<keyword evidence="1" id="KW-0472">Membrane</keyword>
<accession>A0A915DVV0</accession>
<dbReference type="WBParaSite" id="jg23729">
    <property type="protein sequence ID" value="jg23729"/>
    <property type="gene ID" value="jg23729"/>
</dbReference>
<feature type="transmembrane region" description="Helical" evidence="1">
    <location>
        <begin position="73"/>
        <end position="93"/>
    </location>
</feature>
<keyword evidence="2" id="KW-1185">Reference proteome</keyword>
<dbReference type="Proteomes" id="UP000887574">
    <property type="component" value="Unplaced"/>
</dbReference>
<keyword evidence="1" id="KW-0812">Transmembrane</keyword>
<proteinExistence type="predicted"/>
<keyword evidence="1" id="KW-1133">Transmembrane helix</keyword>
<evidence type="ECO:0000256" key="1">
    <source>
        <dbReference type="SAM" id="Phobius"/>
    </source>
</evidence>